<dbReference type="PANTHER" id="PTHR43792:SF9">
    <property type="entry name" value="RIBOSOMAL-PROTEIN-ALANINE ACETYLTRANSFERASE"/>
    <property type="match status" value="1"/>
</dbReference>
<sequence>MRLAQNLETTNLQLRVLTTAELPTLFELWSDPQVTHFMNIEPMQSIAEARQMVDLFSQAADGDSAVRYGIWYQQHLIGTCGYNEINWQLQRAEIGYELATNAWHQGFGTELVGALVADAFQHLQLQRLEAYVLPDNIASQRVLTHNHFQKEGRLRHYEQTDSGFSDIDLYSCIAGLDIGGKTLDNN</sequence>
<dbReference type="InterPro" id="IPR051531">
    <property type="entry name" value="N-acetyltransferase"/>
</dbReference>
<dbReference type="Pfam" id="PF13302">
    <property type="entry name" value="Acetyltransf_3"/>
    <property type="match status" value="1"/>
</dbReference>
<dbReference type="InterPro" id="IPR016181">
    <property type="entry name" value="Acyl_CoA_acyltransferase"/>
</dbReference>
<name>A0A0R1EXX5_9LACO</name>
<dbReference type="AlphaFoldDB" id="A0A0R1EXX5"/>
<accession>A0A0R1EXX5</accession>
<protein>
    <submittedName>
        <fullName evidence="2">Ribosomal-protein-alanine acetyltransferase</fullName>
    </submittedName>
</protein>
<dbReference type="RefSeq" id="WP_010011657.1">
    <property type="nucleotide sequence ID" value="NZ_AZCN01000091.1"/>
</dbReference>
<feature type="domain" description="N-acetyltransferase" evidence="1">
    <location>
        <begin position="12"/>
        <end position="171"/>
    </location>
</feature>
<comment type="caution">
    <text evidence="2">The sequence shown here is derived from an EMBL/GenBank/DDBJ whole genome shotgun (WGS) entry which is preliminary data.</text>
</comment>
<dbReference type="GO" id="GO:0005737">
    <property type="term" value="C:cytoplasm"/>
    <property type="evidence" value="ECO:0007669"/>
    <property type="project" value="TreeGrafter"/>
</dbReference>
<dbReference type="PANTHER" id="PTHR43792">
    <property type="entry name" value="GNAT FAMILY, PUTATIVE (AFU_ORTHOLOGUE AFUA_3G00765)-RELATED-RELATED"/>
    <property type="match status" value="1"/>
</dbReference>
<dbReference type="PROSITE" id="PS51186">
    <property type="entry name" value="GNAT"/>
    <property type="match status" value="1"/>
</dbReference>
<dbReference type="SUPFAM" id="SSF55729">
    <property type="entry name" value="Acyl-CoA N-acyltransferases (Nat)"/>
    <property type="match status" value="1"/>
</dbReference>
<dbReference type="EMBL" id="AZCN01000091">
    <property type="protein sequence ID" value="KRK14287.1"/>
    <property type="molecule type" value="Genomic_DNA"/>
</dbReference>
<evidence type="ECO:0000313" key="2">
    <source>
        <dbReference type="EMBL" id="KRK14287.1"/>
    </source>
</evidence>
<dbReference type="GeneID" id="65917488"/>
<organism evidence="2 3">
    <name type="scientific">Loigolactobacillus coryniformis subsp. coryniformis KCTC 3167 = DSM 20001</name>
    <dbReference type="NCBI Taxonomy" id="913848"/>
    <lineage>
        <taxon>Bacteria</taxon>
        <taxon>Bacillati</taxon>
        <taxon>Bacillota</taxon>
        <taxon>Bacilli</taxon>
        <taxon>Lactobacillales</taxon>
        <taxon>Lactobacillaceae</taxon>
        <taxon>Loigolactobacillus</taxon>
    </lineage>
</organism>
<dbReference type="eggNOG" id="COG1670">
    <property type="taxonomic scope" value="Bacteria"/>
</dbReference>
<reference evidence="2 3" key="1">
    <citation type="journal article" date="2015" name="Genome Announc.">
        <title>Expanding the biotechnology potential of lactobacilli through comparative genomics of 213 strains and associated genera.</title>
        <authorList>
            <person name="Sun Z."/>
            <person name="Harris H.M."/>
            <person name="McCann A."/>
            <person name="Guo C."/>
            <person name="Argimon S."/>
            <person name="Zhang W."/>
            <person name="Yang X."/>
            <person name="Jeffery I.B."/>
            <person name="Cooney J.C."/>
            <person name="Kagawa T.F."/>
            <person name="Liu W."/>
            <person name="Song Y."/>
            <person name="Salvetti E."/>
            <person name="Wrobel A."/>
            <person name="Rasinkangas P."/>
            <person name="Parkhill J."/>
            <person name="Rea M.C."/>
            <person name="O'Sullivan O."/>
            <person name="Ritari J."/>
            <person name="Douillard F.P."/>
            <person name="Paul Ross R."/>
            <person name="Yang R."/>
            <person name="Briner A.E."/>
            <person name="Felis G.E."/>
            <person name="de Vos W.M."/>
            <person name="Barrangou R."/>
            <person name="Klaenhammer T.R."/>
            <person name="Caufield P.W."/>
            <person name="Cui Y."/>
            <person name="Zhang H."/>
            <person name="O'Toole P.W."/>
        </authorList>
    </citation>
    <scope>NUCLEOTIDE SEQUENCE [LARGE SCALE GENOMIC DNA]</scope>
    <source>
        <strain evidence="2 3">DSM 20001</strain>
    </source>
</reference>
<proteinExistence type="predicted"/>
<evidence type="ECO:0000313" key="3">
    <source>
        <dbReference type="Proteomes" id="UP000051181"/>
    </source>
</evidence>
<dbReference type="PATRIC" id="fig|913848.6.peg.2588"/>
<evidence type="ECO:0000259" key="1">
    <source>
        <dbReference type="PROSITE" id="PS51186"/>
    </source>
</evidence>
<gene>
    <name evidence="2" type="ORF">FD22_GL002539</name>
</gene>
<dbReference type="Proteomes" id="UP000051181">
    <property type="component" value="Unassembled WGS sequence"/>
</dbReference>
<dbReference type="Gene3D" id="3.40.630.30">
    <property type="match status" value="1"/>
</dbReference>
<dbReference type="InterPro" id="IPR000182">
    <property type="entry name" value="GNAT_dom"/>
</dbReference>
<keyword evidence="2" id="KW-0808">Transferase</keyword>
<dbReference type="GO" id="GO:0008999">
    <property type="term" value="F:protein-N-terminal-alanine acetyltransferase activity"/>
    <property type="evidence" value="ECO:0007669"/>
    <property type="project" value="TreeGrafter"/>
</dbReference>